<protein>
    <submittedName>
        <fullName evidence="4">Conjugative transfer protein TrbJ</fullName>
    </submittedName>
</protein>
<feature type="coiled-coil region" evidence="1">
    <location>
        <begin position="43"/>
        <end position="77"/>
    </location>
</feature>
<feature type="chain" id="PRO_5034226275" evidence="3">
    <location>
        <begin position="20"/>
        <end position="242"/>
    </location>
</feature>
<evidence type="ECO:0000256" key="3">
    <source>
        <dbReference type="SAM" id="SignalP"/>
    </source>
</evidence>
<proteinExistence type="predicted"/>
<feature type="signal peptide" evidence="3">
    <location>
        <begin position="1"/>
        <end position="19"/>
    </location>
</feature>
<gene>
    <name evidence="4" type="ORF">MBEBAB_2308</name>
</gene>
<evidence type="ECO:0000256" key="1">
    <source>
        <dbReference type="SAM" id="Coils"/>
    </source>
</evidence>
<dbReference type="Proteomes" id="UP000016569">
    <property type="component" value="Unassembled WGS sequence"/>
</dbReference>
<name>A0A8E0NCY5_9CAUL</name>
<feature type="region of interest" description="Disordered" evidence="2">
    <location>
        <begin position="220"/>
        <end position="242"/>
    </location>
</feature>
<sequence length="242" mass="26563">MNRTHILATVLATTTIAGAALAPVTPAAAQWTVFDPTNYSQNVLTAARTLQQINNQITALQNQAAMLQNQARQLQSLDFSSIDQINRSMQRIDALMGQAQGIAFDLDATDAALRDQFPEAFDRAMSTDDMVRQAQAQLQAATRAFRQTMRLQAQVAENIQSDGPLLAELIAQSQGAAGSLQAQQATNQLLAVSARQQLQLQSLMAAQYRAEAIEQERQRQAMEAARERTRRFVGSSRAYTPE</sequence>
<dbReference type="AlphaFoldDB" id="A0A8E0NCY5"/>
<evidence type="ECO:0000313" key="4">
    <source>
        <dbReference type="EMBL" id="GAD60058.1"/>
    </source>
</evidence>
<dbReference type="InterPro" id="IPR014147">
    <property type="entry name" value="T4SS_TrbJ"/>
</dbReference>
<dbReference type="NCBIfam" id="NF010448">
    <property type="entry name" value="PRK13874.1"/>
    <property type="match status" value="1"/>
</dbReference>
<keyword evidence="3" id="KW-0732">Signal</keyword>
<accession>A0A8E0NCY5</accession>
<dbReference type="EMBL" id="BATC01000050">
    <property type="protein sequence ID" value="GAD60058.1"/>
    <property type="molecule type" value="Genomic_DNA"/>
</dbReference>
<dbReference type="NCBIfam" id="TIGR02780">
    <property type="entry name" value="TrbJ_Ti"/>
    <property type="match status" value="1"/>
</dbReference>
<dbReference type="OrthoDB" id="9807335at2"/>
<evidence type="ECO:0000313" key="5">
    <source>
        <dbReference type="Proteomes" id="UP000016569"/>
    </source>
</evidence>
<comment type="caution">
    <text evidence="4">The sequence shown here is derived from an EMBL/GenBank/DDBJ whole genome shotgun (WGS) entry which is preliminary data.</text>
</comment>
<organism evidence="4 5">
    <name type="scientific">Brevundimonas abyssalis TAR-001</name>
    <dbReference type="NCBI Taxonomy" id="1391729"/>
    <lineage>
        <taxon>Bacteria</taxon>
        <taxon>Pseudomonadati</taxon>
        <taxon>Pseudomonadota</taxon>
        <taxon>Alphaproteobacteria</taxon>
        <taxon>Caulobacterales</taxon>
        <taxon>Caulobacteraceae</taxon>
        <taxon>Brevundimonas</taxon>
    </lineage>
</organism>
<evidence type="ECO:0000256" key="2">
    <source>
        <dbReference type="SAM" id="MobiDB-lite"/>
    </source>
</evidence>
<reference evidence="5" key="1">
    <citation type="journal article" date="2013" name="Genome Announc.">
        <title>Draft Genome Sequence of the Dimorphic Prosthecate Bacterium Brevundimonas abyssalis TAR-001T.</title>
        <authorList>
            <person name="Tsubouchi T."/>
            <person name="Nishi S."/>
            <person name="Usui K."/>
            <person name="Shimane Y."/>
            <person name="Takaki Y."/>
            <person name="Maruyama T."/>
            <person name="Hatada Y."/>
        </authorList>
    </citation>
    <scope>NUCLEOTIDE SEQUENCE [LARGE SCALE GENOMIC DNA]</scope>
    <source>
        <strain evidence="5">TAR-001</strain>
    </source>
</reference>
<dbReference type="RefSeq" id="WP_021698152.1">
    <property type="nucleotide sequence ID" value="NZ_BATC01000050.1"/>
</dbReference>
<keyword evidence="1" id="KW-0175">Coiled coil</keyword>
<keyword evidence="5" id="KW-1185">Reference proteome</keyword>